<gene>
    <name evidence="1" type="primary">ORF213589</name>
</gene>
<organism evidence="1">
    <name type="scientific">Arion vulgaris</name>
    <dbReference type="NCBI Taxonomy" id="1028688"/>
    <lineage>
        <taxon>Eukaryota</taxon>
        <taxon>Metazoa</taxon>
        <taxon>Spiralia</taxon>
        <taxon>Lophotrochozoa</taxon>
        <taxon>Mollusca</taxon>
        <taxon>Gastropoda</taxon>
        <taxon>Heterobranchia</taxon>
        <taxon>Euthyneura</taxon>
        <taxon>Panpulmonata</taxon>
        <taxon>Eupulmonata</taxon>
        <taxon>Stylommatophora</taxon>
        <taxon>Helicina</taxon>
        <taxon>Arionoidea</taxon>
        <taxon>Arionidae</taxon>
        <taxon>Arion</taxon>
    </lineage>
</organism>
<proteinExistence type="predicted"/>
<protein>
    <recommendedName>
        <fullName evidence="2">C2H2-type domain-containing protein</fullName>
    </recommendedName>
</protein>
<evidence type="ECO:0008006" key="2">
    <source>
        <dbReference type="Google" id="ProtNLM"/>
    </source>
</evidence>
<accession>A0A0B7BV67</accession>
<dbReference type="AlphaFoldDB" id="A0A0B7BV67"/>
<dbReference type="EMBL" id="HACG01049957">
    <property type="protein sequence ID" value="CEK96822.1"/>
    <property type="molecule type" value="Transcribed_RNA"/>
</dbReference>
<reference evidence="1" key="1">
    <citation type="submission" date="2014-12" db="EMBL/GenBank/DDBJ databases">
        <title>Insight into the proteome of Arion vulgaris.</title>
        <authorList>
            <person name="Aradska J."/>
            <person name="Bulat T."/>
            <person name="Smidak R."/>
            <person name="Sarate P."/>
            <person name="Gangsoo J."/>
            <person name="Sialana F."/>
            <person name="Bilban M."/>
            <person name="Lubec G."/>
        </authorList>
    </citation>
    <scope>NUCLEOTIDE SEQUENCE</scope>
    <source>
        <tissue evidence="1">Skin</tissue>
    </source>
</reference>
<name>A0A0B7BV67_9EUPU</name>
<sequence length="49" mass="5633">MKSSHCAEIFLSEKEIIAHMVVHPSTRMMVQSKLNVVTIYCSFNCLLMM</sequence>
<evidence type="ECO:0000313" key="1">
    <source>
        <dbReference type="EMBL" id="CEK96822.1"/>
    </source>
</evidence>